<dbReference type="Proteomes" id="UP000192727">
    <property type="component" value="Chromosome"/>
</dbReference>
<dbReference type="RefSeq" id="WP_077995594.1">
    <property type="nucleotide sequence ID" value="NZ_CP019794.1"/>
</dbReference>
<organism evidence="1 2">
    <name type="scientific">Paenibacillus larvae subsp. pulvifaciens</name>
    <dbReference type="NCBI Taxonomy" id="1477"/>
    <lineage>
        <taxon>Bacteria</taxon>
        <taxon>Bacillati</taxon>
        <taxon>Bacillota</taxon>
        <taxon>Bacilli</taxon>
        <taxon>Bacillales</taxon>
        <taxon>Paenibacillaceae</taxon>
        <taxon>Paenibacillus</taxon>
    </lineage>
</organism>
<gene>
    <name evidence="1" type="ORF">B7C51_20735</name>
</gene>
<dbReference type="AlphaFoldDB" id="A0A1U9YIJ0"/>
<dbReference type="InterPro" id="IPR020483">
    <property type="entry name" value="Uncharacterised_YgbA"/>
</dbReference>
<accession>A0A1U9YIJ0</accession>
<evidence type="ECO:0000313" key="2">
    <source>
        <dbReference type="Proteomes" id="UP000192727"/>
    </source>
</evidence>
<sequence length="121" mass="13997">MSCPSAAHDGPRILREKRTVRYMVELFCKGHYHDIYAGGELCNECRELLAYAHQRLSYCRFGEGKTTCTKCPIHCYKPEKRKQIKLVMAYSGPRLILKHPLLVLFHAVDGLQTKPKINDKY</sequence>
<dbReference type="NCBIfam" id="NF007714">
    <property type="entry name" value="PRK10410.1-2"/>
    <property type="match status" value="1"/>
</dbReference>
<dbReference type="Pfam" id="PF11756">
    <property type="entry name" value="YgbA_NO"/>
    <property type="match status" value="1"/>
</dbReference>
<dbReference type="EMBL" id="CP020557">
    <property type="protein sequence ID" value="ARF69746.1"/>
    <property type="molecule type" value="Genomic_DNA"/>
</dbReference>
<protein>
    <submittedName>
        <fullName evidence="1">Uncharacterized protein</fullName>
    </submittedName>
</protein>
<evidence type="ECO:0000313" key="1">
    <source>
        <dbReference type="EMBL" id="ARF69746.1"/>
    </source>
</evidence>
<reference evidence="1 2" key="1">
    <citation type="submission" date="2017-03" db="EMBL/GenBank/DDBJ databases">
        <title>Paenibacillus larvae genome sequencing.</title>
        <authorList>
            <person name="Dingman D.W."/>
        </authorList>
    </citation>
    <scope>NUCLEOTIDE SEQUENCE [LARGE SCALE GENOMIC DNA]</scope>
    <source>
        <strain evidence="1 2">SAG 10367</strain>
    </source>
</reference>
<name>A0A1U9YIJ0_9BACL</name>
<proteinExistence type="predicted"/>
<dbReference type="GeneID" id="64219605"/>